<comment type="caution">
    <text evidence="9">The sequence shown here is derived from an EMBL/GenBank/DDBJ whole genome shotgun (WGS) entry which is preliminary data.</text>
</comment>
<keyword evidence="4 7" id="KW-0812">Transmembrane</keyword>
<gene>
    <name evidence="9" type="ORF">ACFOOL_07080</name>
</gene>
<dbReference type="Proteomes" id="UP001595613">
    <property type="component" value="Unassembled WGS sequence"/>
</dbReference>
<evidence type="ECO:0000256" key="1">
    <source>
        <dbReference type="ARBA" id="ARBA00004651"/>
    </source>
</evidence>
<evidence type="ECO:0000256" key="3">
    <source>
        <dbReference type="ARBA" id="ARBA00022475"/>
    </source>
</evidence>
<dbReference type="Pfam" id="PF00528">
    <property type="entry name" value="BPD_transp_1"/>
    <property type="match status" value="1"/>
</dbReference>
<feature type="transmembrane region" description="Helical" evidence="7">
    <location>
        <begin position="9"/>
        <end position="29"/>
    </location>
</feature>
<keyword evidence="2 7" id="KW-0813">Transport</keyword>
<comment type="subcellular location">
    <subcellularLocation>
        <location evidence="1 7">Cell membrane</location>
        <topology evidence="1 7">Multi-pass membrane protein</topology>
    </subcellularLocation>
</comment>
<sequence length="328" mass="36041">MLSFIAKRMLLAIPTLIAVSIVAFIIIQLPPGDYLTTLMADWASQGGAVEMGTVAALRERYGLDQPMYVQYWKWVSGIVLRGDFGISFELNRPVTDIIWGRLGFSFLLAFLTLCFVWALAIPIGIISAVRQYSITDYGVTFIAFFMLAVPDFLMALVAMYVLSTFFGQSVGGLFSPDFVDAAWSWPRLLDFAAHVWLPVVVIGLGSLAALVRIMRANLLDELHKPYVTTARAKGMSELELLLRYPVRMALNPLISTLGWILPAVVSGEIIVSVVMSLPTAGPLLLRALLAQDMYLAGSLILLISVLTIIGTLISDMLLALADPRIRLQ</sequence>
<dbReference type="SUPFAM" id="SSF161098">
    <property type="entry name" value="MetI-like"/>
    <property type="match status" value="1"/>
</dbReference>
<name>A0ABV7X355_9HYPH</name>
<dbReference type="InterPro" id="IPR000515">
    <property type="entry name" value="MetI-like"/>
</dbReference>
<reference evidence="10" key="1">
    <citation type="journal article" date="2019" name="Int. J. Syst. Evol. Microbiol.">
        <title>The Global Catalogue of Microorganisms (GCM) 10K type strain sequencing project: providing services to taxonomists for standard genome sequencing and annotation.</title>
        <authorList>
            <consortium name="The Broad Institute Genomics Platform"/>
            <consortium name="The Broad Institute Genome Sequencing Center for Infectious Disease"/>
            <person name="Wu L."/>
            <person name="Ma J."/>
        </authorList>
    </citation>
    <scope>NUCLEOTIDE SEQUENCE [LARGE SCALE GENOMIC DNA]</scope>
    <source>
        <strain evidence="10">KCTC 42281</strain>
    </source>
</reference>
<dbReference type="PANTHER" id="PTHR30465">
    <property type="entry name" value="INNER MEMBRANE ABC TRANSPORTER"/>
    <property type="match status" value="1"/>
</dbReference>
<proteinExistence type="inferred from homology"/>
<evidence type="ECO:0000313" key="9">
    <source>
        <dbReference type="EMBL" id="MFC3704515.1"/>
    </source>
</evidence>
<feature type="transmembrane region" description="Helical" evidence="7">
    <location>
        <begin position="141"/>
        <end position="162"/>
    </location>
</feature>
<feature type="transmembrane region" description="Helical" evidence="7">
    <location>
        <begin position="102"/>
        <end position="129"/>
    </location>
</feature>
<feature type="transmembrane region" description="Helical" evidence="7">
    <location>
        <begin position="253"/>
        <end position="275"/>
    </location>
</feature>
<dbReference type="InterPro" id="IPR035906">
    <property type="entry name" value="MetI-like_sf"/>
</dbReference>
<feature type="domain" description="ABC transmembrane type-1" evidence="8">
    <location>
        <begin position="102"/>
        <end position="318"/>
    </location>
</feature>
<evidence type="ECO:0000259" key="8">
    <source>
        <dbReference type="PROSITE" id="PS50928"/>
    </source>
</evidence>
<dbReference type="PANTHER" id="PTHR30465:SF43">
    <property type="entry name" value="OLIGOPEPTIDE ABC TRANSPORTER, PERMEASE PROTEIN"/>
    <property type="match status" value="1"/>
</dbReference>
<dbReference type="CDD" id="cd06261">
    <property type="entry name" value="TM_PBP2"/>
    <property type="match status" value="1"/>
</dbReference>
<dbReference type="Gene3D" id="1.10.3720.10">
    <property type="entry name" value="MetI-like"/>
    <property type="match status" value="1"/>
</dbReference>
<dbReference type="InterPro" id="IPR045621">
    <property type="entry name" value="BPD_transp_1_N"/>
</dbReference>
<evidence type="ECO:0000313" key="10">
    <source>
        <dbReference type="Proteomes" id="UP001595613"/>
    </source>
</evidence>
<feature type="transmembrane region" description="Helical" evidence="7">
    <location>
        <begin position="295"/>
        <end position="321"/>
    </location>
</feature>
<dbReference type="RefSeq" id="WP_380096185.1">
    <property type="nucleotide sequence ID" value="NZ_JBHRYD010000005.1"/>
</dbReference>
<evidence type="ECO:0000256" key="7">
    <source>
        <dbReference type="RuleBase" id="RU363032"/>
    </source>
</evidence>
<dbReference type="EMBL" id="JBHRYD010000005">
    <property type="protein sequence ID" value="MFC3704515.1"/>
    <property type="molecule type" value="Genomic_DNA"/>
</dbReference>
<keyword evidence="10" id="KW-1185">Reference proteome</keyword>
<keyword evidence="5 7" id="KW-1133">Transmembrane helix</keyword>
<dbReference type="Pfam" id="PF19300">
    <property type="entry name" value="BPD_transp_1_N"/>
    <property type="match status" value="1"/>
</dbReference>
<feature type="transmembrane region" description="Helical" evidence="7">
    <location>
        <begin position="195"/>
        <end position="214"/>
    </location>
</feature>
<evidence type="ECO:0000256" key="6">
    <source>
        <dbReference type="ARBA" id="ARBA00023136"/>
    </source>
</evidence>
<keyword evidence="6 7" id="KW-0472">Membrane</keyword>
<accession>A0ABV7X355</accession>
<protein>
    <submittedName>
        <fullName evidence="9">ABC transporter permease</fullName>
    </submittedName>
</protein>
<evidence type="ECO:0000256" key="5">
    <source>
        <dbReference type="ARBA" id="ARBA00022989"/>
    </source>
</evidence>
<comment type="similarity">
    <text evidence="7">Belongs to the binding-protein-dependent transport system permease family.</text>
</comment>
<organism evidence="9 10">
    <name type="scientific">Devosia honganensis</name>
    <dbReference type="NCBI Taxonomy" id="1610527"/>
    <lineage>
        <taxon>Bacteria</taxon>
        <taxon>Pseudomonadati</taxon>
        <taxon>Pseudomonadota</taxon>
        <taxon>Alphaproteobacteria</taxon>
        <taxon>Hyphomicrobiales</taxon>
        <taxon>Devosiaceae</taxon>
        <taxon>Devosia</taxon>
    </lineage>
</organism>
<evidence type="ECO:0000256" key="2">
    <source>
        <dbReference type="ARBA" id="ARBA00022448"/>
    </source>
</evidence>
<evidence type="ECO:0000256" key="4">
    <source>
        <dbReference type="ARBA" id="ARBA00022692"/>
    </source>
</evidence>
<keyword evidence="3" id="KW-1003">Cell membrane</keyword>
<dbReference type="PROSITE" id="PS50928">
    <property type="entry name" value="ABC_TM1"/>
    <property type="match status" value="1"/>
</dbReference>